<dbReference type="PANTHER" id="PTHR43845">
    <property type="entry name" value="BLR5969 PROTEIN"/>
    <property type="match status" value="1"/>
</dbReference>
<evidence type="ECO:0000313" key="2">
    <source>
        <dbReference type="EMBL" id="VAX37331.1"/>
    </source>
</evidence>
<dbReference type="PANTHER" id="PTHR43845:SF1">
    <property type="entry name" value="BLR5969 PROTEIN"/>
    <property type="match status" value="1"/>
</dbReference>
<dbReference type="AlphaFoldDB" id="A0A3B1DEP9"/>
<organism evidence="2">
    <name type="scientific">hydrothermal vent metagenome</name>
    <dbReference type="NCBI Taxonomy" id="652676"/>
    <lineage>
        <taxon>unclassified sequences</taxon>
        <taxon>metagenomes</taxon>
        <taxon>ecological metagenomes</taxon>
    </lineage>
</organism>
<proteinExistence type="predicted"/>
<reference evidence="2" key="1">
    <citation type="submission" date="2018-06" db="EMBL/GenBank/DDBJ databases">
        <authorList>
            <person name="Zhirakovskaya E."/>
        </authorList>
    </citation>
    <scope>NUCLEOTIDE SEQUENCE</scope>
</reference>
<dbReference type="Pfam" id="PF00501">
    <property type="entry name" value="AMP-binding"/>
    <property type="match status" value="1"/>
</dbReference>
<evidence type="ECO:0000259" key="1">
    <source>
        <dbReference type="Pfam" id="PF00501"/>
    </source>
</evidence>
<protein>
    <recommendedName>
        <fullName evidence="1">AMP-dependent synthetase/ligase domain-containing protein</fullName>
    </recommendedName>
</protein>
<dbReference type="InterPro" id="IPR042099">
    <property type="entry name" value="ANL_N_sf"/>
</dbReference>
<name>A0A3B1DEP9_9ZZZZ</name>
<feature type="domain" description="AMP-dependent synthetase/ligase" evidence="1">
    <location>
        <begin position="73"/>
        <end position="336"/>
    </location>
</feature>
<sequence length="496" mass="56358">MDPWKNIKLLSKDDLRRLQNQKLHHFINTYVYPFSPHYQKLFDQNNINPKNICTVEDLAKIPFTSKTDFTHTDEHTGRERFRDFILQPDQDKIRQYWPKTKILSLAVSSFFKGKEYTQEKLRREFQPIFMTFTTGTTTQPISYLYSNHDIKNLEISGSRMLSLFDIHYSDKIVNMFPFAPHLAFWQVVFGGLSSCALIMSTGGGKAIGSEGNISALLKMKPSVILGVPSYVYHVLRLAKEQGCSMDFVEKVVLGAGSVSKNFKFKVAGLLESMGSKNVSVFGTYGFTESRTAWAECPTSNDISSGYHLYPDKEIFEIIDPKTGNVKNEGEDGELVYTSLDARGSVVIRYRTGDFVKGGITTEPCPHCGRTVPRLSSNITRLSNVKGLQLSKIKGSLVNLNNFITTLSDIQNIDEWQVELCKKNNDPYEVDELNLYICSTNGSDQGNLEKEIHQKMLMSTEVAPNRIQFIKMEEIVKRLELETANKEKRIIDNRGEI</sequence>
<dbReference type="EMBL" id="UOGJ01000126">
    <property type="protein sequence ID" value="VAX37331.1"/>
    <property type="molecule type" value="Genomic_DNA"/>
</dbReference>
<accession>A0A3B1DEP9</accession>
<dbReference type="Gene3D" id="3.40.50.12780">
    <property type="entry name" value="N-terminal domain of ligase-like"/>
    <property type="match status" value="1"/>
</dbReference>
<dbReference type="InterPro" id="IPR000873">
    <property type="entry name" value="AMP-dep_synth/lig_dom"/>
</dbReference>
<dbReference type="SUPFAM" id="SSF56801">
    <property type="entry name" value="Acetyl-CoA synthetase-like"/>
    <property type="match status" value="1"/>
</dbReference>
<gene>
    <name evidence="2" type="ORF">MNBD_UNCLBAC01-1395</name>
</gene>